<evidence type="ECO:0000259" key="8">
    <source>
        <dbReference type="Pfam" id="PF00082"/>
    </source>
</evidence>
<dbReference type="SUPFAM" id="SSF52743">
    <property type="entry name" value="Subtilisin-like"/>
    <property type="match status" value="1"/>
</dbReference>
<feature type="active site" description="Charge relay system" evidence="6">
    <location>
        <position position="125"/>
    </location>
</feature>
<evidence type="ECO:0000313" key="11">
    <source>
        <dbReference type="Proteomes" id="UP000321578"/>
    </source>
</evidence>
<dbReference type="InterPro" id="IPR008979">
    <property type="entry name" value="Galactose-bd-like_sf"/>
</dbReference>
<evidence type="ECO:0000259" key="9">
    <source>
        <dbReference type="Pfam" id="PF18962"/>
    </source>
</evidence>
<reference evidence="10 11" key="1">
    <citation type="submission" date="2019-08" db="EMBL/GenBank/DDBJ databases">
        <title>Genomes of Subsaximicrobium wynnwilliamsii strains.</title>
        <authorList>
            <person name="Bowman J.P."/>
        </authorList>
    </citation>
    <scope>NUCLEOTIDE SEQUENCE [LARGE SCALE GENOMIC DNA]</scope>
    <source>
        <strain evidence="10 11">2-80-2</strain>
    </source>
</reference>
<dbReference type="RefSeq" id="WP_147084809.1">
    <property type="nucleotide sequence ID" value="NZ_VORM01000001.1"/>
</dbReference>
<dbReference type="GO" id="GO:0004252">
    <property type="term" value="F:serine-type endopeptidase activity"/>
    <property type="evidence" value="ECO:0007669"/>
    <property type="project" value="UniProtKB-UniRule"/>
</dbReference>
<feature type="domain" description="Secretion system C-terminal sorting" evidence="9">
    <location>
        <begin position="578"/>
        <end position="656"/>
    </location>
</feature>
<dbReference type="EMBL" id="VORO01000002">
    <property type="protein sequence ID" value="TXD90706.1"/>
    <property type="molecule type" value="Genomic_DNA"/>
</dbReference>
<feature type="domain" description="Peptidase S8/S53" evidence="8">
    <location>
        <begin position="116"/>
        <end position="407"/>
    </location>
</feature>
<keyword evidence="11" id="KW-1185">Reference proteome</keyword>
<feature type="active site" description="Charge relay system" evidence="6">
    <location>
        <position position="353"/>
    </location>
</feature>
<keyword evidence="2 6" id="KW-0645">Protease</keyword>
<organism evidence="10 11">
    <name type="scientific">Subsaximicrobium wynnwilliamsii</name>
    <dbReference type="NCBI Taxonomy" id="291179"/>
    <lineage>
        <taxon>Bacteria</taxon>
        <taxon>Pseudomonadati</taxon>
        <taxon>Bacteroidota</taxon>
        <taxon>Flavobacteriia</taxon>
        <taxon>Flavobacteriales</taxon>
        <taxon>Flavobacteriaceae</taxon>
        <taxon>Subsaximicrobium</taxon>
    </lineage>
</organism>
<dbReference type="PANTHER" id="PTHR43806:SF11">
    <property type="entry name" value="CEREVISIN-RELATED"/>
    <property type="match status" value="1"/>
</dbReference>
<dbReference type="InterPro" id="IPR023828">
    <property type="entry name" value="Peptidase_S8_Ser-AS"/>
</dbReference>
<evidence type="ECO:0000256" key="6">
    <source>
        <dbReference type="PROSITE-ProRule" id="PRU01240"/>
    </source>
</evidence>
<dbReference type="InterPro" id="IPR050131">
    <property type="entry name" value="Peptidase_S8_subtilisin-like"/>
</dbReference>
<dbReference type="InterPro" id="IPR034058">
    <property type="entry name" value="TagA/B/C/D_pept_dom"/>
</dbReference>
<dbReference type="InterPro" id="IPR000209">
    <property type="entry name" value="Peptidase_S8/S53_dom"/>
</dbReference>
<evidence type="ECO:0000256" key="3">
    <source>
        <dbReference type="ARBA" id="ARBA00022729"/>
    </source>
</evidence>
<dbReference type="InterPro" id="IPR015500">
    <property type="entry name" value="Peptidase_S8_subtilisin-rel"/>
</dbReference>
<protein>
    <submittedName>
        <fullName evidence="10">S8 family serine peptidase</fullName>
    </submittedName>
</protein>
<dbReference type="OrthoDB" id="9792152at2"/>
<feature type="chain" id="PRO_5022829558" evidence="7">
    <location>
        <begin position="21"/>
        <end position="658"/>
    </location>
</feature>
<accession>A0A5C6ZNV9</accession>
<dbReference type="PANTHER" id="PTHR43806">
    <property type="entry name" value="PEPTIDASE S8"/>
    <property type="match status" value="1"/>
</dbReference>
<evidence type="ECO:0000256" key="4">
    <source>
        <dbReference type="ARBA" id="ARBA00022801"/>
    </source>
</evidence>
<gene>
    <name evidence="10" type="ORF">ESY86_01710</name>
</gene>
<dbReference type="PROSITE" id="PS00138">
    <property type="entry name" value="SUBTILASE_SER"/>
    <property type="match status" value="1"/>
</dbReference>
<dbReference type="PROSITE" id="PS51892">
    <property type="entry name" value="SUBTILASE"/>
    <property type="match status" value="1"/>
</dbReference>
<dbReference type="Gene3D" id="3.40.50.200">
    <property type="entry name" value="Peptidase S8/S53 domain"/>
    <property type="match status" value="1"/>
</dbReference>
<dbReference type="Pfam" id="PF18962">
    <property type="entry name" value="Por_Secre_tail"/>
    <property type="match status" value="1"/>
</dbReference>
<dbReference type="InterPro" id="IPR026444">
    <property type="entry name" value="Secre_tail"/>
</dbReference>
<dbReference type="InterPro" id="IPR022398">
    <property type="entry name" value="Peptidase_S8_His-AS"/>
</dbReference>
<comment type="similarity">
    <text evidence="1 6">Belongs to the peptidase S8 family.</text>
</comment>
<dbReference type="PRINTS" id="PR00723">
    <property type="entry name" value="SUBTILISIN"/>
</dbReference>
<dbReference type="Proteomes" id="UP000321578">
    <property type="component" value="Unassembled WGS sequence"/>
</dbReference>
<evidence type="ECO:0000256" key="1">
    <source>
        <dbReference type="ARBA" id="ARBA00011073"/>
    </source>
</evidence>
<keyword evidence="3 7" id="KW-0732">Signal</keyword>
<evidence type="ECO:0000313" key="10">
    <source>
        <dbReference type="EMBL" id="TXD90706.1"/>
    </source>
</evidence>
<dbReference type="SUPFAM" id="SSF49785">
    <property type="entry name" value="Galactose-binding domain-like"/>
    <property type="match status" value="1"/>
</dbReference>
<dbReference type="AlphaFoldDB" id="A0A5C6ZNV9"/>
<dbReference type="PROSITE" id="PS00137">
    <property type="entry name" value="SUBTILASE_HIS"/>
    <property type="match status" value="1"/>
</dbReference>
<sequence length="658" mass="71827">MKIKNITLFMFLFLSLTFFAQNRTDKTIENLSKENKILLEKLLIEESRIETRISTYLINNPDTKRRFVDSKGRVMEIRDIYDNKPIYVSTSNDNAAMATKTNTLQPGGVLNLNLTGSGMTVGVWDGGPVQASHPEFSNSNETASRITIIDNVVVDGDTGFSNHGTHVAGTISAKGVVSEAKGMAPDVLIKSYNWTNDNSEILLAINDIDAPIILSNHSYGTPILQNNEDLLPSWLMGAYNSSAANIDMIIKNNPQYLMVTSAGNSGTQSYPGGLFAGFDKLTTDKNAKNNLVIANANPSIAPFTNELTNLVINNSSSQGPTDDLRIKPDIAGDGTNLFSPIANDEYATYTGTSMSAPNVTGTLVLIQEYYQQLYSQYMLASTIKGLVCHTAIDDNMRSGPDPVFGWGFLNAFGAANVITSSTLGASQIEELNLYNNDEFSFTFFAQAGQRLSATICWTDMPGAAVIDELNSFSPKLINDLDLRITRNGETFFPYKLEYSQTGGFSNTNTGDNFVDNIERIDIEAPEAGSYTLTVTHKGTLRGNVGGPFDPQSQDFSLILTGNNVTLSSGNEDFTDFNIWPNPAGDYVNISLSTIKQSGRVDMSLFDIQGRLISEIALESSEFLSGSYMLNTSHLPEAIYLLEIKGVNQSAIKKIVIKR</sequence>
<evidence type="ECO:0000256" key="7">
    <source>
        <dbReference type="SAM" id="SignalP"/>
    </source>
</evidence>
<evidence type="ECO:0000256" key="5">
    <source>
        <dbReference type="ARBA" id="ARBA00022825"/>
    </source>
</evidence>
<dbReference type="Pfam" id="PF00082">
    <property type="entry name" value="Peptidase_S8"/>
    <property type="match status" value="1"/>
</dbReference>
<dbReference type="GO" id="GO:0006508">
    <property type="term" value="P:proteolysis"/>
    <property type="evidence" value="ECO:0007669"/>
    <property type="project" value="UniProtKB-KW"/>
</dbReference>
<proteinExistence type="inferred from homology"/>
<dbReference type="InterPro" id="IPR036852">
    <property type="entry name" value="Peptidase_S8/S53_dom_sf"/>
</dbReference>
<evidence type="ECO:0000256" key="2">
    <source>
        <dbReference type="ARBA" id="ARBA00022670"/>
    </source>
</evidence>
<feature type="signal peptide" evidence="7">
    <location>
        <begin position="1"/>
        <end position="20"/>
    </location>
</feature>
<keyword evidence="4 6" id="KW-0378">Hydrolase</keyword>
<comment type="caution">
    <text evidence="10">The sequence shown here is derived from an EMBL/GenBank/DDBJ whole genome shotgun (WGS) entry which is preliminary data.</text>
</comment>
<dbReference type="Gene3D" id="2.60.120.380">
    <property type="match status" value="1"/>
</dbReference>
<name>A0A5C6ZNV9_9FLAO</name>
<keyword evidence="5 6" id="KW-0720">Serine protease</keyword>
<dbReference type="NCBIfam" id="TIGR04183">
    <property type="entry name" value="Por_Secre_tail"/>
    <property type="match status" value="1"/>
</dbReference>
<dbReference type="CDD" id="cd04842">
    <property type="entry name" value="Peptidases_S8_Kp43_protease"/>
    <property type="match status" value="1"/>
</dbReference>
<feature type="active site" description="Charge relay system" evidence="6">
    <location>
        <position position="163"/>
    </location>
</feature>